<protein>
    <submittedName>
        <fullName evidence="3">Transmembrane protein</fullName>
    </submittedName>
</protein>
<keyword evidence="2" id="KW-1185">Reference proteome</keyword>
<keyword evidence="1" id="KW-0812">Transmembrane</keyword>
<dbReference type="Pfam" id="PF10327">
    <property type="entry name" value="7TM_GPCR_Sri"/>
    <property type="match status" value="1"/>
</dbReference>
<evidence type="ECO:0000256" key="1">
    <source>
        <dbReference type="SAM" id="Phobius"/>
    </source>
</evidence>
<name>A0A1I7WSF9_HETBA</name>
<feature type="transmembrane region" description="Helical" evidence="1">
    <location>
        <begin position="51"/>
        <end position="73"/>
    </location>
</feature>
<reference evidence="3" key="1">
    <citation type="submission" date="2016-11" db="UniProtKB">
        <authorList>
            <consortium name="WormBaseParasite"/>
        </authorList>
    </citation>
    <scope>IDENTIFICATION</scope>
</reference>
<evidence type="ECO:0000313" key="2">
    <source>
        <dbReference type="Proteomes" id="UP000095283"/>
    </source>
</evidence>
<proteinExistence type="predicted"/>
<organism evidence="2 3">
    <name type="scientific">Heterorhabditis bacteriophora</name>
    <name type="common">Entomopathogenic nematode worm</name>
    <dbReference type="NCBI Taxonomy" id="37862"/>
    <lineage>
        <taxon>Eukaryota</taxon>
        <taxon>Metazoa</taxon>
        <taxon>Ecdysozoa</taxon>
        <taxon>Nematoda</taxon>
        <taxon>Chromadorea</taxon>
        <taxon>Rhabditida</taxon>
        <taxon>Rhabditina</taxon>
        <taxon>Rhabditomorpha</taxon>
        <taxon>Strongyloidea</taxon>
        <taxon>Heterorhabditidae</taxon>
        <taxon>Heterorhabditis</taxon>
    </lineage>
</organism>
<dbReference type="Proteomes" id="UP000095283">
    <property type="component" value="Unplaced"/>
</dbReference>
<keyword evidence="1" id="KW-1133">Transmembrane helix</keyword>
<sequence length="115" mass="13542">MVHLRAIGLSKPSSTGPVCRFHRMEAKVPTTFSRGMDNYNLFDIHNDALLLFYNINDPVCIFLNLLAIYLIVFKSSWKMRKYRWYFLNYQSYTVGSCHRGYILQMTALVAFECKR</sequence>
<dbReference type="AlphaFoldDB" id="A0A1I7WSF9"/>
<dbReference type="InterPro" id="IPR019429">
    <property type="entry name" value="7TM_GPCR_serpentine_rcpt_Sri"/>
</dbReference>
<dbReference type="WBParaSite" id="Hba_08026">
    <property type="protein sequence ID" value="Hba_08026"/>
    <property type="gene ID" value="Hba_08026"/>
</dbReference>
<accession>A0A1I7WSF9</accession>
<keyword evidence="1" id="KW-0472">Membrane</keyword>
<evidence type="ECO:0000313" key="3">
    <source>
        <dbReference type="WBParaSite" id="Hba_08026"/>
    </source>
</evidence>